<dbReference type="Proteomes" id="UP000784286">
    <property type="component" value="Unassembled WGS sequence"/>
</dbReference>
<dbReference type="InterPro" id="IPR008969">
    <property type="entry name" value="CarboxyPept-like_regulatory"/>
</dbReference>
<dbReference type="Gene3D" id="2.60.40.1120">
    <property type="entry name" value="Carboxypeptidase-like, regulatory domain"/>
    <property type="match status" value="1"/>
</dbReference>
<dbReference type="NCBIfam" id="TIGR04056">
    <property type="entry name" value="OMP_RagA_SusC"/>
    <property type="match status" value="1"/>
</dbReference>
<organism evidence="14 15">
    <name type="scientific">Candidatus Phocaeicola excrementipullorum</name>
    <dbReference type="NCBI Taxonomy" id="2838731"/>
    <lineage>
        <taxon>Bacteria</taxon>
        <taxon>Pseudomonadati</taxon>
        <taxon>Bacteroidota</taxon>
        <taxon>Bacteroidia</taxon>
        <taxon>Bacteroidales</taxon>
        <taxon>Bacteroidaceae</taxon>
        <taxon>Phocaeicola</taxon>
    </lineage>
</organism>
<reference evidence="14" key="2">
    <citation type="submission" date="2021-04" db="EMBL/GenBank/DDBJ databases">
        <authorList>
            <person name="Gilroy R."/>
        </authorList>
    </citation>
    <scope>NUCLEOTIDE SEQUENCE</scope>
    <source>
        <strain evidence="14">8470</strain>
    </source>
</reference>
<dbReference type="GO" id="GO:0009279">
    <property type="term" value="C:cell outer membrane"/>
    <property type="evidence" value="ECO:0007669"/>
    <property type="project" value="UniProtKB-SubCell"/>
</dbReference>
<dbReference type="InterPro" id="IPR023997">
    <property type="entry name" value="TonB-dep_OMP_SusC/RagA_CS"/>
</dbReference>
<dbReference type="Gene3D" id="2.40.170.20">
    <property type="entry name" value="TonB-dependent receptor, beta-barrel domain"/>
    <property type="match status" value="1"/>
</dbReference>
<comment type="subcellular location">
    <subcellularLocation>
        <location evidence="1 10">Cell outer membrane</location>
        <topology evidence="1 10">Multi-pass membrane protein</topology>
    </subcellularLocation>
</comment>
<accession>A0A948TN07</accession>
<keyword evidence="2 10" id="KW-0813">Transport</keyword>
<sequence>MPVGQLGSLNFANLVTCGHSLKSLSGKKVVAALLLGACCSAAYADEDRVITGKVLDSSGVGLPGVTILQKNTSNGTVADMDGNFSLSVSDPASASLIVSFVGYDTQEIPVKDKGFIAVTLTEDVQALDEVVVTALGIKREKKSLGYAQQVVDGNEMNVGNDANVLNKLAGKVAGVQMIAGSSGAGSSTRVVIRGESSLSNNNQPLYVVDGVPVNNNIYSNLAGTPQEIDYGNGAGELNADDIESISVLKGANAAALYGSRAANGVVLITTKSGKTKNKFQIAVNSTTTFEMVSRLPKYQNSYSQGLDGEFEYWDGNNGHGTQDHQDQSWGRPLDGSLVAQFDSPSVGADGTVYRGGDVLGRNGASIQPTPLVPHPDNVRDFFETGVTLNNNIALSASNDKGDIRVSYTNLYSMGVIPNVDLRRNTVSINTGYKFTEKFSVKASASYMNAASTNRPSLGYGPENPMYTFTWFGRQVDINSLREYWQRGYEGRQQFHFNSGWNDNPFFTMYENTNGYDKNRMFGNVMLAYDFLPNLKLTARTGIDFFYDLRQSKRAYSSKSFPTGAYKRENVFFSEWNTDILLQWNKRFKEVWRTDLTAGVNSMVQKNSYDYSFADGLSIPGVYNLGNAASNVAVIQRDSKKRINSVLFTGQLSYRDYLFLNVTARNDWSSALTRSDGAGHNSYFYPSISASAVLSDIWRLPKKITYWSVRGGYAEVGSDTEPYRLENTYSYSSKYGSQSGVTMPSTLSNTDLKPERMHSYEIGTDFRMFDNRLGLDLTYYNTLNTNQIVQIPISATSGYDTRYINAGEIRNYGFEATLSYTPVKTQTGFQWDGTINFSMNKSRVEEISDEYDQYVYSWAAIYSDEDARVYAIAKEGEPMGNLYGTGLRHTDDGKLIVDATGLPVADQTLVKLGNYNPDFIMGFYNKFSYKGFTFDFLIDWHQGGVFVARSFGMGMESGVLDRTEYRNDAGMVIDGVVWDEAQNAYVKNTTPVSPRDYYRNLYRRYHETQSTFSATYVKLREVKLAYSFPSKWFVHTPIKSLGLAVVARNLFMWTKDQDYVDPESITYEGSSSTPGVEEMAYPSTRSIGFNVNVVF</sequence>
<dbReference type="InterPro" id="IPR012910">
    <property type="entry name" value="Plug_dom"/>
</dbReference>
<dbReference type="SUPFAM" id="SSF49464">
    <property type="entry name" value="Carboxypeptidase regulatory domain-like"/>
    <property type="match status" value="1"/>
</dbReference>
<dbReference type="InterPro" id="IPR023996">
    <property type="entry name" value="TonB-dep_OMP_SusC/RagA"/>
</dbReference>
<feature type="domain" description="TonB-dependent receptor plug" evidence="13">
    <location>
        <begin position="141"/>
        <end position="265"/>
    </location>
</feature>
<evidence type="ECO:0000313" key="14">
    <source>
        <dbReference type="EMBL" id="MBU3856403.1"/>
    </source>
</evidence>
<evidence type="ECO:0000256" key="3">
    <source>
        <dbReference type="ARBA" id="ARBA00022452"/>
    </source>
</evidence>
<evidence type="ECO:0000256" key="8">
    <source>
        <dbReference type="ARBA" id="ARBA00023170"/>
    </source>
</evidence>
<dbReference type="InterPro" id="IPR039426">
    <property type="entry name" value="TonB-dep_rcpt-like"/>
</dbReference>
<reference evidence="14" key="1">
    <citation type="journal article" date="2021" name="PeerJ">
        <title>Extensive microbial diversity within the chicken gut microbiome revealed by metagenomics and culture.</title>
        <authorList>
            <person name="Gilroy R."/>
            <person name="Ravi A."/>
            <person name="Getino M."/>
            <person name="Pursley I."/>
            <person name="Horton D.L."/>
            <person name="Alikhan N.F."/>
            <person name="Baker D."/>
            <person name="Gharbi K."/>
            <person name="Hall N."/>
            <person name="Watson M."/>
            <person name="Adriaenssens E.M."/>
            <person name="Foster-Nyarko E."/>
            <person name="Jarju S."/>
            <person name="Secka A."/>
            <person name="Antonio M."/>
            <person name="Oren A."/>
            <person name="Chaudhuri R.R."/>
            <person name="La Ragione R."/>
            <person name="Hildebrand F."/>
            <person name="Pallen M.J."/>
        </authorList>
    </citation>
    <scope>NUCLEOTIDE SEQUENCE</scope>
    <source>
        <strain evidence="14">8470</strain>
    </source>
</reference>
<dbReference type="GO" id="GO:0044718">
    <property type="term" value="P:siderophore transmembrane transport"/>
    <property type="evidence" value="ECO:0007669"/>
    <property type="project" value="TreeGrafter"/>
</dbReference>
<evidence type="ECO:0000256" key="7">
    <source>
        <dbReference type="ARBA" id="ARBA00023136"/>
    </source>
</evidence>
<keyword evidence="6 11" id="KW-0798">TonB box</keyword>
<dbReference type="Gene3D" id="2.170.130.10">
    <property type="entry name" value="TonB-dependent receptor, plug domain"/>
    <property type="match status" value="1"/>
</dbReference>
<dbReference type="PANTHER" id="PTHR30069:SF29">
    <property type="entry name" value="HEMOGLOBIN AND HEMOGLOBIN-HAPTOGLOBIN-BINDING PROTEIN 1-RELATED"/>
    <property type="match status" value="1"/>
</dbReference>
<keyword evidence="7 10" id="KW-0472">Membrane</keyword>
<dbReference type="GO" id="GO:0015344">
    <property type="term" value="F:siderophore uptake transmembrane transporter activity"/>
    <property type="evidence" value="ECO:0007669"/>
    <property type="project" value="TreeGrafter"/>
</dbReference>
<protein>
    <submittedName>
        <fullName evidence="14">SusC/RagA family TonB-linked outer membrane protein</fullName>
    </submittedName>
</protein>
<keyword evidence="9 10" id="KW-0998">Cell outer membrane</keyword>
<keyword evidence="8" id="KW-0675">Receptor</keyword>
<dbReference type="InterPro" id="IPR000531">
    <property type="entry name" value="Beta-barrel_TonB"/>
</dbReference>
<dbReference type="PANTHER" id="PTHR30069">
    <property type="entry name" value="TONB-DEPENDENT OUTER MEMBRANE RECEPTOR"/>
    <property type="match status" value="1"/>
</dbReference>
<dbReference type="AlphaFoldDB" id="A0A948TN07"/>
<dbReference type="Pfam" id="PF07715">
    <property type="entry name" value="Plug"/>
    <property type="match status" value="1"/>
</dbReference>
<comment type="similarity">
    <text evidence="10 11">Belongs to the TonB-dependent receptor family.</text>
</comment>
<evidence type="ECO:0000259" key="13">
    <source>
        <dbReference type="Pfam" id="PF07715"/>
    </source>
</evidence>
<evidence type="ECO:0000256" key="2">
    <source>
        <dbReference type="ARBA" id="ARBA00022448"/>
    </source>
</evidence>
<dbReference type="NCBIfam" id="TIGR04057">
    <property type="entry name" value="SusC_RagA_signa"/>
    <property type="match status" value="1"/>
</dbReference>
<keyword evidence="5" id="KW-0732">Signal</keyword>
<gene>
    <name evidence="14" type="ORF">H9928_07610</name>
</gene>
<dbReference type="EMBL" id="JAHLFJ010000072">
    <property type="protein sequence ID" value="MBU3856403.1"/>
    <property type="molecule type" value="Genomic_DNA"/>
</dbReference>
<evidence type="ECO:0000256" key="6">
    <source>
        <dbReference type="ARBA" id="ARBA00023077"/>
    </source>
</evidence>
<dbReference type="InterPro" id="IPR037066">
    <property type="entry name" value="Plug_dom_sf"/>
</dbReference>
<proteinExistence type="inferred from homology"/>
<evidence type="ECO:0000256" key="11">
    <source>
        <dbReference type="RuleBase" id="RU003357"/>
    </source>
</evidence>
<comment type="caution">
    <text evidence="14">The sequence shown here is derived from an EMBL/GenBank/DDBJ whole genome shotgun (WGS) entry which is preliminary data.</text>
</comment>
<dbReference type="Pfam" id="PF13715">
    <property type="entry name" value="CarbopepD_reg_2"/>
    <property type="match status" value="1"/>
</dbReference>
<name>A0A948TN07_9BACT</name>
<evidence type="ECO:0000256" key="9">
    <source>
        <dbReference type="ARBA" id="ARBA00023237"/>
    </source>
</evidence>
<dbReference type="SUPFAM" id="SSF56935">
    <property type="entry name" value="Porins"/>
    <property type="match status" value="1"/>
</dbReference>
<evidence type="ECO:0000256" key="5">
    <source>
        <dbReference type="ARBA" id="ARBA00022729"/>
    </source>
</evidence>
<dbReference type="Pfam" id="PF00593">
    <property type="entry name" value="TonB_dep_Rec_b-barrel"/>
    <property type="match status" value="1"/>
</dbReference>
<keyword evidence="4 10" id="KW-0812">Transmembrane</keyword>
<evidence type="ECO:0000256" key="4">
    <source>
        <dbReference type="ARBA" id="ARBA00022692"/>
    </source>
</evidence>
<evidence type="ECO:0000256" key="10">
    <source>
        <dbReference type="PROSITE-ProRule" id="PRU01360"/>
    </source>
</evidence>
<evidence type="ECO:0000256" key="1">
    <source>
        <dbReference type="ARBA" id="ARBA00004571"/>
    </source>
</evidence>
<keyword evidence="3 10" id="KW-1134">Transmembrane beta strand</keyword>
<evidence type="ECO:0000259" key="12">
    <source>
        <dbReference type="Pfam" id="PF00593"/>
    </source>
</evidence>
<evidence type="ECO:0000313" key="15">
    <source>
        <dbReference type="Proteomes" id="UP000784286"/>
    </source>
</evidence>
<feature type="domain" description="TonB-dependent receptor-like beta-barrel" evidence="12">
    <location>
        <begin position="488"/>
        <end position="914"/>
    </location>
</feature>
<dbReference type="PROSITE" id="PS52016">
    <property type="entry name" value="TONB_DEPENDENT_REC_3"/>
    <property type="match status" value="1"/>
</dbReference>
<dbReference type="InterPro" id="IPR036942">
    <property type="entry name" value="Beta-barrel_TonB_sf"/>
</dbReference>